<evidence type="ECO:0000313" key="4">
    <source>
        <dbReference type="Proteomes" id="UP001500238"/>
    </source>
</evidence>
<keyword evidence="2" id="KW-0472">Membrane</keyword>
<keyword evidence="2" id="KW-0812">Transmembrane</keyword>
<accession>A0ABP3SUC0</accession>
<organism evidence="3 4">
    <name type="scientific">Sphingomonas insulae</name>
    <dbReference type="NCBI Taxonomy" id="424800"/>
    <lineage>
        <taxon>Bacteria</taxon>
        <taxon>Pseudomonadati</taxon>
        <taxon>Pseudomonadota</taxon>
        <taxon>Alphaproteobacteria</taxon>
        <taxon>Sphingomonadales</taxon>
        <taxon>Sphingomonadaceae</taxon>
        <taxon>Sphingomonas</taxon>
    </lineage>
</organism>
<feature type="region of interest" description="Disordered" evidence="1">
    <location>
        <begin position="53"/>
        <end position="83"/>
    </location>
</feature>
<keyword evidence="4" id="KW-1185">Reference proteome</keyword>
<dbReference type="Proteomes" id="UP001500238">
    <property type="component" value="Unassembled WGS sequence"/>
</dbReference>
<sequence length="227" mass="24324">MNGSSKHTLYGVIFIAVCVLVAGVLYAVVRSPAPTEIIENTSVDDMRVDLPEANGMPEANGNVSTVSTPTSQEDSTDGSVQPGRCGMEECSWSKALSRDLVQTDQRGRLIKVTLLGGSSRSEKARITWNDRPHDVYVFCSTALPAVMMEADGQWQVDVLDFIDGVPGVLQSSEAIYGETCHGGDSRFPSDAEALGYAHIDDEREDIQVDRPTDIFAAASPPQGSSGL</sequence>
<name>A0ABP3SUC0_9SPHN</name>
<feature type="transmembrane region" description="Helical" evidence="2">
    <location>
        <begin position="9"/>
        <end position="29"/>
    </location>
</feature>
<evidence type="ECO:0008006" key="5">
    <source>
        <dbReference type="Google" id="ProtNLM"/>
    </source>
</evidence>
<dbReference type="EMBL" id="BAAAES010000004">
    <property type="protein sequence ID" value="GAA0661196.1"/>
    <property type="molecule type" value="Genomic_DNA"/>
</dbReference>
<evidence type="ECO:0000256" key="1">
    <source>
        <dbReference type="SAM" id="MobiDB-lite"/>
    </source>
</evidence>
<gene>
    <name evidence="3" type="ORF">GCM10009102_07430</name>
</gene>
<reference evidence="4" key="1">
    <citation type="journal article" date="2019" name="Int. J. Syst. Evol. Microbiol.">
        <title>The Global Catalogue of Microorganisms (GCM) 10K type strain sequencing project: providing services to taxonomists for standard genome sequencing and annotation.</title>
        <authorList>
            <consortium name="The Broad Institute Genomics Platform"/>
            <consortium name="The Broad Institute Genome Sequencing Center for Infectious Disease"/>
            <person name="Wu L."/>
            <person name="Ma J."/>
        </authorList>
    </citation>
    <scope>NUCLEOTIDE SEQUENCE [LARGE SCALE GENOMIC DNA]</scope>
    <source>
        <strain evidence="4">JCM 14603</strain>
    </source>
</reference>
<protein>
    <recommendedName>
        <fullName evidence="5">Secreted protein</fullName>
    </recommendedName>
</protein>
<keyword evidence="2" id="KW-1133">Transmembrane helix</keyword>
<comment type="caution">
    <text evidence="3">The sequence shown here is derived from an EMBL/GenBank/DDBJ whole genome shotgun (WGS) entry which is preliminary data.</text>
</comment>
<proteinExistence type="predicted"/>
<dbReference type="RefSeq" id="WP_163958134.1">
    <property type="nucleotide sequence ID" value="NZ_BAAAES010000004.1"/>
</dbReference>
<evidence type="ECO:0000313" key="3">
    <source>
        <dbReference type="EMBL" id="GAA0661196.1"/>
    </source>
</evidence>
<evidence type="ECO:0000256" key="2">
    <source>
        <dbReference type="SAM" id="Phobius"/>
    </source>
</evidence>
<feature type="compositionally biased region" description="Polar residues" evidence="1">
    <location>
        <begin position="61"/>
        <end position="79"/>
    </location>
</feature>